<evidence type="ECO:0000259" key="2">
    <source>
        <dbReference type="Pfam" id="PF13439"/>
    </source>
</evidence>
<evidence type="ECO:0000313" key="5">
    <source>
        <dbReference type="Proteomes" id="UP000001879"/>
    </source>
</evidence>
<dbReference type="InterPro" id="IPR001296">
    <property type="entry name" value="Glyco_trans_1"/>
</dbReference>
<dbReference type="EMBL" id="CP001932">
    <property type="protein sequence ID" value="ADD03732.1"/>
    <property type="molecule type" value="Genomic_DNA"/>
</dbReference>
<keyword evidence="3" id="KW-0808">Transferase</keyword>
<organism evidence="3 5">
    <name type="scientific">Natrialba magadii (strain ATCC 43099 / DSM 3394 / CCM 3739 / CIP 104546 / IAM 13178 / JCM 8861 / NBRC 102185 / NCIMB 2190 / MS3)</name>
    <name type="common">Natronobacterium magadii</name>
    <dbReference type="NCBI Taxonomy" id="547559"/>
    <lineage>
        <taxon>Archaea</taxon>
        <taxon>Methanobacteriati</taxon>
        <taxon>Methanobacteriota</taxon>
        <taxon>Stenosarchaea group</taxon>
        <taxon>Halobacteria</taxon>
        <taxon>Halobacteriales</taxon>
        <taxon>Natrialbaceae</taxon>
        <taxon>Natrialba</taxon>
    </lineage>
</organism>
<dbReference type="KEGG" id="nmg:Nmag_0135"/>
<dbReference type="RefSeq" id="WP_004213521.1">
    <property type="nucleotide sequence ID" value="NC_013922.1"/>
</dbReference>
<keyword evidence="3" id="KW-0328">Glycosyltransferase</keyword>
<dbReference type="PaxDb" id="547559-Nmag_0135"/>
<accession>D3SWE0</accession>
<reference evidence="3 5" key="2">
    <citation type="journal article" date="2012" name="BMC Genomics">
        <title>A comparative genomics perspective on the genetic content of the alkaliphilic haloarchaeon Natrialba magadii ATCC 43099T.</title>
        <authorList>
            <person name="Siddaramappa S."/>
            <person name="Challacombe J.F."/>
            <person name="Decastro R.E."/>
            <person name="Pfeiffer F."/>
            <person name="Sastre D.E."/>
            <person name="Gimenez M.I."/>
            <person name="Paggi R.A."/>
            <person name="Detter J.C."/>
            <person name="Davenport K.W."/>
            <person name="Goodwin L.A."/>
            <person name="Kyrpides N."/>
            <person name="Tapia R."/>
            <person name="Pitluck S."/>
            <person name="Lucas S."/>
            <person name="Woyke T."/>
            <person name="Maupin-Furlow J.A."/>
        </authorList>
    </citation>
    <scope>NUCLEOTIDE SEQUENCE [LARGE SCALE GENOMIC DNA]</scope>
    <source>
        <strain evidence="3">ATCC 43099</strain>
        <strain evidence="5">ATCC 43099 / DSM 3394 / CCM 3739 / CIP 104546 / IAM 13178 / JCM 8861 / NBRC 102185 / NCIMB 2190 / MS3</strain>
    </source>
</reference>
<dbReference type="EMBL" id="AOHS01000008">
    <property type="protein sequence ID" value="ELY33787.1"/>
    <property type="molecule type" value="Genomic_DNA"/>
</dbReference>
<protein>
    <submittedName>
        <fullName evidence="3">Glycosyltransferase, type 1</fullName>
        <ecNumber evidence="3">2.4.-.-</ecNumber>
    </submittedName>
    <submittedName>
        <fullName evidence="4">Group 1 glycosyl transferase</fullName>
    </submittedName>
</protein>
<dbReference type="EC" id="2.4.-.-" evidence="3"/>
<dbReference type="SUPFAM" id="SSF53756">
    <property type="entry name" value="UDP-Glycosyltransferase/glycogen phosphorylase"/>
    <property type="match status" value="1"/>
</dbReference>
<evidence type="ECO:0000313" key="4">
    <source>
        <dbReference type="EMBL" id="ELY33787.1"/>
    </source>
</evidence>
<sequence>MKLLLLVDWSYPCDHQFLTEVYAKNFIDKGHELTWVMRPQDPNHQTIEYKNWNDSEVYILPSSAYNPGRDAARFFTGRIQSNPLFKTDIDFTKFDLVHVRNDLSMGLAACYLANEFELPYVHQISHLKANSLIEEAKQGFNGRTSWIKGHLGKKLRRYVANSSDMVLPISDAMKRYLQNNSYTTPMQTLPTGAEVVGDIPTENILREKYGIDEEYVLLYMGSMSPSRKLEFLFDVLNVLEIDYDVNLVMVGGRLKSNRERLKQAANKKGVSDIVKFTGWVSDRVQIQSAIATADVGLSPLPTDSVLSTNAPIKTLEYMSLGTPVVASTTPDQQDVLKTSRAGLAVDYKVKSFVDAIDELLSSEERRNRMGKRGRDYIRNNRNFGVLSDLVEDIYNQVIRENKNE</sequence>
<dbReference type="InterPro" id="IPR028098">
    <property type="entry name" value="Glyco_trans_4-like_N"/>
</dbReference>
<dbReference type="AlphaFoldDB" id="D3SWE0"/>
<proteinExistence type="predicted"/>
<dbReference type="PANTHER" id="PTHR45947">
    <property type="entry name" value="SULFOQUINOVOSYL TRANSFERASE SQD2"/>
    <property type="match status" value="1"/>
</dbReference>
<dbReference type="InterPro" id="IPR050194">
    <property type="entry name" value="Glycosyltransferase_grp1"/>
</dbReference>
<dbReference type="STRING" id="547559.Nmag_0135"/>
<evidence type="ECO:0000313" key="6">
    <source>
        <dbReference type="Proteomes" id="UP000011543"/>
    </source>
</evidence>
<reference evidence="4 6" key="3">
    <citation type="journal article" date="2014" name="PLoS Genet.">
        <title>Phylogenetically driven sequencing of extremely halophilic archaea reveals strategies for static and dynamic osmo-response.</title>
        <authorList>
            <person name="Becker E.A."/>
            <person name="Seitzer P.M."/>
            <person name="Tritt A."/>
            <person name="Larsen D."/>
            <person name="Krusor M."/>
            <person name="Yao A.I."/>
            <person name="Wu D."/>
            <person name="Madern D."/>
            <person name="Eisen J.A."/>
            <person name="Darling A.E."/>
            <person name="Facciotti M.T."/>
        </authorList>
    </citation>
    <scope>NUCLEOTIDE SEQUENCE [LARGE SCALE GENOMIC DNA]</scope>
    <source>
        <strain evidence="6">ATCC 43099 / DSM 3394 / CCM 3739 / CIP 104546 / IAM 13178 / JCM 8861 / NBRC 102185 / NCIMB 2190 / MS3</strain>
        <strain evidence="4">MS-3</strain>
    </source>
</reference>
<dbReference type="Pfam" id="PF00534">
    <property type="entry name" value="Glycos_transf_1"/>
    <property type="match status" value="1"/>
</dbReference>
<dbReference type="CAZy" id="GT4">
    <property type="family name" value="Glycosyltransferase Family 4"/>
</dbReference>
<feature type="domain" description="Glycosyltransferase subfamily 4-like N-terminal" evidence="2">
    <location>
        <begin position="23"/>
        <end position="192"/>
    </location>
</feature>
<name>D3SWE0_NATMM</name>
<evidence type="ECO:0000313" key="3">
    <source>
        <dbReference type="EMBL" id="ADD03732.1"/>
    </source>
</evidence>
<dbReference type="OrthoDB" id="132546at2157"/>
<dbReference type="GO" id="GO:0016758">
    <property type="term" value="F:hexosyltransferase activity"/>
    <property type="evidence" value="ECO:0007669"/>
    <property type="project" value="TreeGrafter"/>
</dbReference>
<dbReference type="Gene3D" id="3.40.50.2000">
    <property type="entry name" value="Glycogen Phosphorylase B"/>
    <property type="match status" value="2"/>
</dbReference>
<reference evidence="5" key="1">
    <citation type="submission" date="2010-02" db="EMBL/GenBank/DDBJ databases">
        <title>Complete sequence of chromosome of Natrialba magadii ATCC 43099.</title>
        <authorList>
            <consortium name="US DOE Joint Genome Institute"/>
            <person name="Lucas S."/>
            <person name="Copeland A."/>
            <person name="Lapidus A."/>
            <person name="Cheng J.-F."/>
            <person name="Bruce D."/>
            <person name="Goodwin L."/>
            <person name="Pitluck S."/>
            <person name="Davenport K."/>
            <person name="Saunders E."/>
            <person name="Detter J.C."/>
            <person name="Han C."/>
            <person name="Tapia R."/>
            <person name="Land M."/>
            <person name="Hauser L."/>
            <person name="Kyrpides N."/>
            <person name="Mikhailova N."/>
            <person name="De Castro R.E."/>
            <person name="Maupin-Furlow J.A."/>
            <person name="Woyke T."/>
        </authorList>
    </citation>
    <scope>NUCLEOTIDE SEQUENCE [LARGE SCALE GENOMIC DNA]</scope>
    <source>
        <strain evidence="5">ATCC 43099 / DSM 3394 / CCM 3739 / CIP 104546 / IAM 13178 / JCM 8861 / NBRC 102185 / NCIMB 2190 / MS3</strain>
    </source>
</reference>
<dbReference type="Proteomes" id="UP000001879">
    <property type="component" value="Chromosome"/>
</dbReference>
<dbReference type="PATRIC" id="fig|547559.17.peg.218"/>
<reference evidence="3" key="4">
    <citation type="submission" date="2016-09" db="EMBL/GenBank/DDBJ databases">
        <authorList>
            <person name="Pfeiffer F."/>
        </authorList>
    </citation>
    <scope>NUCLEOTIDE SEQUENCE</scope>
    <source>
        <strain evidence="3">ATCC 43099</strain>
    </source>
</reference>
<feature type="domain" description="Glycosyl transferase family 1" evidence="1">
    <location>
        <begin position="204"/>
        <end position="375"/>
    </location>
</feature>
<dbReference type="CDD" id="cd03794">
    <property type="entry name" value="GT4_WbuB-like"/>
    <property type="match status" value="1"/>
</dbReference>
<dbReference type="HOGENOM" id="CLU_056882_0_0_2"/>
<gene>
    <name evidence="3" type="ordered locus">Nmag_0135</name>
    <name evidence="4" type="ORF">C500_01138</name>
</gene>
<dbReference type="Proteomes" id="UP000011543">
    <property type="component" value="Unassembled WGS sequence"/>
</dbReference>
<dbReference type="PANTHER" id="PTHR45947:SF3">
    <property type="entry name" value="SULFOQUINOVOSYL TRANSFERASE SQD2"/>
    <property type="match status" value="1"/>
</dbReference>
<evidence type="ECO:0000259" key="1">
    <source>
        <dbReference type="Pfam" id="PF00534"/>
    </source>
</evidence>
<keyword evidence="5" id="KW-1185">Reference proteome</keyword>
<dbReference type="Pfam" id="PF13439">
    <property type="entry name" value="Glyco_transf_4"/>
    <property type="match status" value="1"/>
</dbReference>
<dbReference type="GeneID" id="8822954"/>
<dbReference type="eggNOG" id="arCOG01410">
    <property type="taxonomic scope" value="Archaea"/>
</dbReference>